<evidence type="ECO:0000313" key="7">
    <source>
        <dbReference type="Proteomes" id="UP000625976"/>
    </source>
</evidence>
<comment type="caution">
    <text evidence="6">The sequence shown here is derived from an EMBL/GenBank/DDBJ whole genome shotgun (WGS) entry which is preliminary data.</text>
</comment>
<dbReference type="GO" id="GO:0003677">
    <property type="term" value="F:DNA binding"/>
    <property type="evidence" value="ECO:0007669"/>
    <property type="project" value="InterPro"/>
</dbReference>
<dbReference type="Gene3D" id="1.10.10.10">
    <property type="entry name" value="Winged helix-like DNA-binding domain superfamily/Winged helix DNA-binding domain"/>
    <property type="match status" value="1"/>
</dbReference>
<reference evidence="6" key="2">
    <citation type="submission" date="2020-09" db="EMBL/GenBank/DDBJ databases">
        <authorList>
            <person name="Sun Q."/>
            <person name="Zhou Y."/>
        </authorList>
    </citation>
    <scope>NUCLEOTIDE SEQUENCE</scope>
    <source>
        <strain evidence="6">CGMCC 1.12751</strain>
    </source>
</reference>
<reference evidence="6" key="1">
    <citation type="journal article" date="2014" name="Int. J. Syst. Evol. Microbiol.">
        <title>Complete genome sequence of Corynebacterium casei LMG S-19264T (=DSM 44701T), isolated from a smear-ripened cheese.</title>
        <authorList>
            <consortium name="US DOE Joint Genome Institute (JGI-PGF)"/>
            <person name="Walter F."/>
            <person name="Albersmeier A."/>
            <person name="Kalinowski J."/>
            <person name="Ruckert C."/>
        </authorList>
    </citation>
    <scope>NUCLEOTIDE SEQUENCE</scope>
    <source>
        <strain evidence="6">CGMCC 1.12751</strain>
    </source>
</reference>
<evidence type="ECO:0000256" key="4">
    <source>
        <dbReference type="ARBA" id="ARBA00023163"/>
    </source>
</evidence>
<dbReference type="Gene3D" id="1.10.1740.10">
    <property type="match status" value="1"/>
</dbReference>
<dbReference type="NCBIfam" id="TIGR02937">
    <property type="entry name" value="sigma70-ECF"/>
    <property type="match status" value="1"/>
</dbReference>
<dbReference type="Pfam" id="PF08281">
    <property type="entry name" value="Sigma70_r4_2"/>
    <property type="match status" value="1"/>
</dbReference>
<keyword evidence="7" id="KW-1185">Reference proteome</keyword>
<dbReference type="AlphaFoldDB" id="A0A917GR69"/>
<keyword evidence="4" id="KW-0804">Transcription</keyword>
<comment type="similarity">
    <text evidence="1">Belongs to the sigma-70 factor family. ECF subfamily.</text>
</comment>
<accession>A0A917GR69</accession>
<protein>
    <submittedName>
        <fullName evidence="6">DNA-directed RNA polymerase sigma-70 factor</fullName>
    </submittedName>
</protein>
<evidence type="ECO:0000256" key="1">
    <source>
        <dbReference type="ARBA" id="ARBA00010641"/>
    </source>
</evidence>
<dbReference type="InterPro" id="IPR039425">
    <property type="entry name" value="RNA_pol_sigma-70-like"/>
</dbReference>
<dbReference type="PANTHER" id="PTHR43133:SF46">
    <property type="entry name" value="RNA POLYMERASE SIGMA-70 FACTOR ECF SUBFAMILY"/>
    <property type="match status" value="1"/>
</dbReference>
<dbReference type="InterPro" id="IPR036388">
    <property type="entry name" value="WH-like_DNA-bd_sf"/>
</dbReference>
<name>A0A917GR69_9FLAO</name>
<dbReference type="SUPFAM" id="SSF88659">
    <property type="entry name" value="Sigma3 and sigma4 domains of RNA polymerase sigma factors"/>
    <property type="match status" value="1"/>
</dbReference>
<gene>
    <name evidence="6" type="ORF">GCM10010976_27330</name>
</gene>
<dbReference type="CDD" id="cd06171">
    <property type="entry name" value="Sigma70_r4"/>
    <property type="match status" value="1"/>
</dbReference>
<keyword evidence="2" id="KW-0805">Transcription regulation</keyword>
<dbReference type="InterPro" id="IPR013324">
    <property type="entry name" value="RNA_pol_sigma_r3/r4-like"/>
</dbReference>
<dbReference type="InterPro" id="IPR014284">
    <property type="entry name" value="RNA_pol_sigma-70_dom"/>
</dbReference>
<dbReference type="PANTHER" id="PTHR43133">
    <property type="entry name" value="RNA POLYMERASE ECF-TYPE SIGMA FACTO"/>
    <property type="match status" value="1"/>
</dbReference>
<dbReference type="InterPro" id="IPR013325">
    <property type="entry name" value="RNA_pol_sigma_r2"/>
</dbReference>
<dbReference type="SUPFAM" id="SSF88946">
    <property type="entry name" value="Sigma2 domain of RNA polymerase sigma factors"/>
    <property type="match status" value="1"/>
</dbReference>
<evidence type="ECO:0000313" key="6">
    <source>
        <dbReference type="EMBL" id="GGG54942.1"/>
    </source>
</evidence>
<dbReference type="RefSeq" id="WP_188465809.1">
    <property type="nucleotide sequence ID" value="NZ_BMFQ01000003.1"/>
</dbReference>
<evidence type="ECO:0000256" key="3">
    <source>
        <dbReference type="ARBA" id="ARBA00023082"/>
    </source>
</evidence>
<sequence>MKQLKDKEFIFWTKLKDGNVDALGELYDMFINELFSYGMQLCNDKSYVMDCIHDLFLNLYKYRKNLATTDNVKYYLFRSLKNQILKKSNNKTSLFKENIHHNIYSSSIEDEIITSEISNERALRLSNAMNSLSKKQRKSLLLRFTEERSYEEIADIMEVSVQTSRTIIYRAIKVLRKNMAFLILSIFS</sequence>
<dbReference type="GO" id="GO:0006352">
    <property type="term" value="P:DNA-templated transcription initiation"/>
    <property type="evidence" value="ECO:0007669"/>
    <property type="project" value="InterPro"/>
</dbReference>
<dbReference type="Proteomes" id="UP000625976">
    <property type="component" value="Unassembled WGS sequence"/>
</dbReference>
<proteinExistence type="inferred from homology"/>
<dbReference type="GO" id="GO:0000428">
    <property type="term" value="C:DNA-directed RNA polymerase complex"/>
    <property type="evidence" value="ECO:0007669"/>
    <property type="project" value="UniProtKB-KW"/>
</dbReference>
<keyword evidence="6" id="KW-0240">DNA-directed RNA polymerase</keyword>
<organism evidence="6 7">
    <name type="scientific">Bizionia arctica</name>
    <dbReference type="NCBI Taxonomy" id="1495645"/>
    <lineage>
        <taxon>Bacteria</taxon>
        <taxon>Pseudomonadati</taxon>
        <taxon>Bacteroidota</taxon>
        <taxon>Flavobacteriia</taxon>
        <taxon>Flavobacteriales</taxon>
        <taxon>Flavobacteriaceae</taxon>
        <taxon>Bizionia</taxon>
    </lineage>
</organism>
<dbReference type="InterPro" id="IPR013249">
    <property type="entry name" value="RNA_pol_sigma70_r4_t2"/>
</dbReference>
<feature type="domain" description="RNA polymerase sigma factor 70 region 4 type 2" evidence="5">
    <location>
        <begin position="124"/>
        <end position="173"/>
    </location>
</feature>
<evidence type="ECO:0000259" key="5">
    <source>
        <dbReference type="Pfam" id="PF08281"/>
    </source>
</evidence>
<keyword evidence="3" id="KW-0731">Sigma factor</keyword>
<dbReference type="GO" id="GO:0016987">
    <property type="term" value="F:sigma factor activity"/>
    <property type="evidence" value="ECO:0007669"/>
    <property type="project" value="UniProtKB-KW"/>
</dbReference>
<dbReference type="EMBL" id="BMFQ01000003">
    <property type="protein sequence ID" value="GGG54942.1"/>
    <property type="molecule type" value="Genomic_DNA"/>
</dbReference>
<evidence type="ECO:0000256" key="2">
    <source>
        <dbReference type="ARBA" id="ARBA00023015"/>
    </source>
</evidence>